<comment type="caution">
    <text evidence="6">The sequence shown here is derived from an EMBL/GenBank/DDBJ whole genome shotgun (WGS) entry which is preliminary data.</text>
</comment>
<dbReference type="PROSITE" id="PS50110">
    <property type="entry name" value="RESPONSE_REGULATORY"/>
    <property type="match status" value="1"/>
</dbReference>
<feature type="modified residue" description="4-aspartylphosphate" evidence="3">
    <location>
        <position position="58"/>
    </location>
</feature>
<reference evidence="6 7" key="1">
    <citation type="submission" date="2020-08" db="EMBL/GenBank/DDBJ databases">
        <title>Genome public.</title>
        <authorList>
            <person name="Liu C."/>
            <person name="Sun Q."/>
        </authorList>
    </citation>
    <scope>NUCLEOTIDE SEQUENCE [LARGE SCALE GENOMIC DNA]</scope>
    <source>
        <strain evidence="6 7">BX4</strain>
    </source>
</reference>
<comment type="function">
    <text evidence="2">May play the central regulatory role in sporulation. It may be an element of the effector pathway responsible for the activation of sporulation genes in response to nutritional stress. Spo0A may act in concert with spo0H (a sigma factor) to control the expression of some genes that are critical to the sporulation process.</text>
</comment>
<dbReference type="Pfam" id="PF04397">
    <property type="entry name" value="LytTR"/>
    <property type="match status" value="1"/>
</dbReference>
<dbReference type="Proteomes" id="UP000597877">
    <property type="component" value="Unassembled WGS sequence"/>
</dbReference>
<dbReference type="InterPro" id="IPR001789">
    <property type="entry name" value="Sig_transdc_resp-reg_receiver"/>
</dbReference>
<evidence type="ECO:0000256" key="1">
    <source>
        <dbReference type="ARBA" id="ARBA00018672"/>
    </source>
</evidence>
<dbReference type="SMART" id="SM00448">
    <property type="entry name" value="REC"/>
    <property type="match status" value="1"/>
</dbReference>
<dbReference type="InterPro" id="IPR007492">
    <property type="entry name" value="LytTR_DNA-bd_dom"/>
</dbReference>
<dbReference type="SMART" id="SM00850">
    <property type="entry name" value="LytTR"/>
    <property type="match status" value="1"/>
</dbReference>
<keyword evidence="7" id="KW-1185">Reference proteome</keyword>
<dbReference type="PANTHER" id="PTHR37299">
    <property type="entry name" value="TRANSCRIPTIONAL REGULATOR-RELATED"/>
    <property type="match status" value="1"/>
</dbReference>
<dbReference type="PROSITE" id="PS50930">
    <property type="entry name" value="HTH_LYTTR"/>
    <property type="match status" value="1"/>
</dbReference>
<dbReference type="EMBL" id="JACOOZ010000011">
    <property type="protein sequence ID" value="MBC5668916.1"/>
    <property type="molecule type" value="Genomic_DNA"/>
</dbReference>
<dbReference type="InterPro" id="IPR046947">
    <property type="entry name" value="LytR-like"/>
</dbReference>
<evidence type="ECO:0000259" key="5">
    <source>
        <dbReference type="PROSITE" id="PS50930"/>
    </source>
</evidence>
<dbReference type="InterPro" id="IPR011006">
    <property type="entry name" value="CheY-like_superfamily"/>
</dbReference>
<dbReference type="Pfam" id="PF00072">
    <property type="entry name" value="Response_reg"/>
    <property type="match status" value="1"/>
</dbReference>
<dbReference type="RefSeq" id="WP_186840710.1">
    <property type="nucleotide sequence ID" value="NZ_JACOOZ010000011.1"/>
</dbReference>
<feature type="domain" description="Response regulatory" evidence="4">
    <location>
        <begin position="5"/>
        <end position="121"/>
    </location>
</feature>
<evidence type="ECO:0000256" key="2">
    <source>
        <dbReference type="ARBA" id="ARBA00024867"/>
    </source>
</evidence>
<dbReference type="SUPFAM" id="SSF52172">
    <property type="entry name" value="CheY-like"/>
    <property type="match status" value="1"/>
</dbReference>
<feature type="domain" description="HTH LytTR-type" evidence="5">
    <location>
        <begin position="130"/>
        <end position="229"/>
    </location>
</feature>
<protein>
    <recommendedName>
        <fullName evidence="1">Stage 0 sporulation protein A homolog</fullName>
    </recommendedName>
</protein>
<evidence type="ECO:0000313" key="7">
    <source>
        <dbReference type="Proteomes" id="UP000597877"/>
    </source>
</evidence>
<sequence length="236" mass="28001">MQEIRVLVCDDEELIHQKVEELIKTYDKTNEYVFKVFHCYNGEELISFSIEYDVLMLDIDMPDKDGIEAARILLKNGYNPQIIMLSSKRERFKDAFKIGAKRFVTKPVDEKEFYEALSAVIYSLAGSGLIEVSNNGEKCTISQREIKYIESKKDYLKIYTYKTDFEINESLKIFMEKLDQRIFVQTHRSKIVNLLYVLDMDKEWLYVNGGRRIPVSRRKYKEVHQKIIEFDKNWEG</sequence>
<name>A0ABR7F5N4_9FIRM</name>
<evidence type="ECO:0000259" key="4">
    <source>
        <dbReference type="PROSITE" id="PS50110"/>
    </source>
</evidence>
<dbReference type="PANTHER" id="PTHR37299:SF1">
    <property type="entry name" value="STAGE 0 SPORULATION PROTEIN A HOMOLOG"/>
    <property type="match status" value="1"/>
</dbReference>
<keyword evidence="3" id="KW-0597">Phosphoprotein</keyword>
<evidence type="ECO:0000256" key="3">
    <source>
        <dbReference type="PROSITE-ProRule" id="PRU00169"/>
    </source>
</evidence>
<proteinExistence type="predicted"/>
<accession>A0ABR7F5N4</accession>
<evidence type="ECO:0000313" key="6">
    <source>
        <dbReference type="EMBL" id="MBC5668916.1"/>
    </source>
</evidence>
<gene>
    <name evidence="6" type="ORF">H8S00_13150</name>
</gene>
<dbReference type="Gene3D" id="2.40.50.1020">
    <property type="entry name" value="LytTr DNA-binding domain"/>
    <property type="match status" value="1"/>
</dbReference>
<dbReference type="Gene3D" id="3.40.50.2300">
    <property type="match status" value="1"/>
</dbReference>
<organism evidence="6 7">
    <name type="scientific">Eubacterium segne</name>
    <dbReference type="NCBI Taxonomy" id="2763045"/>
    <lineage>
        <taxon>Bacteria</taxon>
        <taxon>Bacillati</taxon>
        <taxon>Bacillota</taxon>
        <taxon>Clostridia</taxon>
        <taxon>Eubacteriales</taxon>
        <taxon>Eubacteriaceae</taxon>
        <taxon>Eubacterium</taxon>
    </lineage>
</organism>